<dbReference type="AlphaFoldDB" id="A0A5M9MI72"/>
<dbReference type="Proteomes" id="UP000324241">
    <property type="component" value="Unassembled WGS sequence"/>
</dbReference>
<dbReference type="OrthoDB" id="3512845at2759"/>
<name>A0A5M9MI72_9EURO</name>
<dbReference type="RefSeq" id="XP_033421969.1">
    <property type="nucleotide sequence ID" value="XM_033576114.1"/>
</dbReference>
<reference evidence="1 2" key="1">
    <citation type="submission" date="2019-08" db="EMBL/GenBank/DDBJ databases">
        <title>The genome sequence of a newly discovered highly antifungal drug resistant Aspergillus species, Aspergillus tanneri NIH 1004.</title>
        <authorList>
            <person name="Mounaud S."/>
            <person name="Singh I."/>
            <person name="Joardar V."/>
            <person name="Pakala S."/>
            <person name="Pakala S."/>
            <person name="Venepally P."/>
            <person name="Chung J.K."/>
            <person name="Losada L."/>
            <person name="Nierman W.C."/>
        </authorList>
    </citation>
    <scope>NUCLEOTIDE SEQUENCE [LARGE SCALE GENOMIC DNA]</scope>
    <source>
        <strain evidence="1 2">NIH1004</strain>
    </source>
</reference>
<dbReference type="GeneID" id="54334253"/>
<evidence type="ECO:0000313" key="2">
    <source>
        <dbReference type="Proteomes" id="UP000324241"/>
    </source>
</evidence>
<protein>
    <submittedName>
        <fullName evidence="1">Uncharacterized protein</fullName>
    </submittedName>
</protein>
<dbReference type="Gene3D" id="3.40.50.300">
    <property type="entry name" value="P-loop containing nucleotide triphosphate hydrolases"/>
    <property type="match status" value="1"/>
</dbReference>
<comment type="caution">
    <text evidence="1">The sequence shown here is derived from an EMBL/GenBank/DDBJ whole genome shotgun (WGS) entry which is preliminary data.</text>
</comment>
<accession>A0A5M9MI72</accession>
<dbReference type="InterPro" id="IPR027417">
    <property type="entry name" value="P-loop_NTPase"/>
</dbReference>
<evidence type="ECO:0000313" key="1">
    <source>
        <dbReference type="EMBL" id="KAA8642607.1"/>
    </source>
</evidence>
<dbReference type="EMBL" id="QUQM01000008">
    <property type="protein sequence ID" value="KAA8642607.1"/>
    <property type="molecule type" value="Genomic_DNA"/>
</dbReference>
<proteinExistence type="predicted"/>
<dbReference type="SUPFAM" id="SSF52540">
    <property type="entry name" value="P-loop containing nucleoside triphosphate hydrolases"/>
    <property type="match status" value="1"/>
</dbReference>
<sequence>MSGLDSSKFVARVLALQIFTNSGDRHLVLNFSFASREAREEWKRLIEQSAGRCVLAYLEVDLAEIRRRVRARNAQSEKDADSAFNLMEEVLERFIGGFDFSTDVIRKPSIRNPP</sequence>
<organism evidence="1 2">
    <name type="scientific">Aspergillus tanneri</name>
    <dbReference type="NCBI Taxonomy" id="1220188"/>
    <lineage>
        <taxon>Eukaryota</taxon>
        <taxon>Fungi</taxon>
        <taxon>Dikarya</taxon>
        <taxon>Ascomycota</taxon>
        <taxon>Pezizomycotina</taxon>
        <taxon>Eurotiomycetes</taxon>
        <taxon>Eurotiomycetidae</taxon>
        <taxon>Eurotiales</taxon>
        <taxon>Aspergillaceae</taxon>
        <taxon>Aspergillus</taxon>
        <taxon>Aspergillus subgen. Circumdati</taxon>
    </lineage>
</organism>
<dbReference type="Pfam" id="PF13671">
    <property type="entry name" value="AAA_33"/>
    <property type="match status" value="1"/>
</dbReference>
<gene>
    <name evidence="1" type="ORF">ATNIH1004_011552</name>
</gene>